<evidence type="ECO:0008006" key="2">
    <source>
        <dbReference type="Google" id="ProtNLM"/>
    </source>
</evidence>
<organism evidence="1">
    <name type="scientific">Pontimicrobium sp. SW4</name>
    <dbReference type="NCBI Taxonomy" id="3153519"/>
    <lineage>
        <taxon>Bacteria</taxon>
        <taxon>Pseudomonadati</taxon>
        <taxon>Bacteroidota</taxon>
        <taxon>Flavobacteriia</taxon>
        <taxon>Flavobacteriales</taxon>
        <taxon>Flavobacteriaceae</taxon>
        <taxon>Pontimicrobium</taxon>
    </lineage>
</organism>
<dbReference type="AlphaFoldDB" id="A0AAU7BRV9"/>
<name>A0AAU7BRV9_9FLAO</name>
<accession>A0AAU7BRV9</accession>
<sequence>MEFEKKIVDYLSNNLSKKEAKYFEAQLRNDDSLKKHFEGIKNTWNQLSILDDSPEPNTTMDVQFYQMLEANIKSSKSNWFNNLILSTFIFNKSNSLKLAYAVCLIFIGSVIGIKVNKSRVNNGVSVHNELEQVVYLLNEPEVDKRLQGVSKINHLASIDNNLLNVLFKSLNSDSNVNVRLSILDFLIQFKNDDNVIKGLIESISFQDSPIIQMTLAELMMSLENKEGIEAIEKLIDIKKINPTVKEDIEKIMISKI</sequence>
<proteinExistence type="predicted"/>
<reference evidence="1" key="1">
    <citation type="submission" date="2024-05" db="EMBL/GenBank/DDBJ databases">
        <title>Pontimicrobium maritimus sp. nov., isolated form sea water.</title>
        <authorList>
            <person name="Muhammad N."/>
            <person name="Vuong T.Q."/>
            <person name="Han H.L."/>
            <person name="Kim S.-G."/>
        </authorList>
    </citation>
    <scope>NUCLEOTIDE SEQUENCE</scope>
    <source>
        <strain evidence="1">SW4</strain>
    </source>
</reference>
<gene>
    <name evidence="1" type="ORF">ABGB03_12555</name>
</gene>
<dbReference type="RefSeq" id="WP_347922919.1">
    <property type="nucleotide sequence ID" value="NZ_CP157199.1"/>
</dbReference>
<dbReference type="SUPFAM" id="SSF48371">
    <property type="entry name" value="ARM repeat"/>
    <property type="match status" value="1"/>
</dbReference>
<dbReference type="InterPro" id="IPR016024">
    <property type="entry name" value="ARM-type_fold"/>
</dbReference>
<dbReference type="EMBL" id="CP157199">
    <property type="protein sequence ID" value="XBG60689.1"/>
    <property type="molecule type" value="Genomic_DNA"/>
</dbReference>
<protein>
    <recommendedName>
        <fullName evidence="2">HEAT repeat domain-containing protein</fullName>
    </recommendedName>
</protein>
<evidence type="ECO:0000313" key="1">
    <source>
        <dbReference type="EMBL" id="XBG60689.1"/>
    </source>
</evidence>